<gene>
    <name evidence="2" type="ORF">EZS27_038645</name>
</gene>
<dbReference type="PROSITE" id="PS51782">
    <property type="entry name" value="LYSM"/>
    <property type="match status" value="1"/>
</dbReference>
<dbReference type="CDD" id="cd00118">
    <property type="entry name" value="LysM"/>
    <property type="match status" value="1"/>
</dbReference>
<reference evidence="2" key="1">
    <citation type="submission" date="2019-03" db="EMBL/GenBank/DDBJ databases">
        <title>Single cell metagenomics reveals metabolic interactions within the superorganism composed of flagellate Streblomastix strix and complex community of Bacteroidetes bacteria on its surface.</title>
        <authorList>
            <person name="Treitli S.C."/>
            <person name="Kolisko M."/>
            <person name="Husnik F."/>
            <person name="Keeling P."/>
            <person name="Hampl V."/>
        </authorList>
    </citation>
    <scope>NUCLEOTIDE SEQUENCE</scope>
    <source>
        <strain evidence="2">STM</strain>
    </source>
</reference>
<dbReference type="Pfam" id="PF01476">
    <property type="entry name" value="LysM"/>
    <property type="match status" value="1"/>
</dbReference>
<feature type="domain" description="LysM" evidence="1">
    <location>
        <begin position="32"/>
        <end position="75"/>
    </location>
</feature>
<dbReference type="Gene3D" id="3.10.350.10">
    <property type="entry name" value="LysM domain"/>
    <property type="match status" value="1"/>
</dbReference>
<proteinExistence type="predicted"/>
<feature type="non-terminal residue" evidence="2">
    <location>
        <position position="1"/>
    </location>
</feature>
<accession>A0A5J4PKK6</accession>
<evidence type="ECO:0000259" key="1">
    <source>
        <dbReference type="PROSITE" id="PS51782"/>
    </source>
</evidence>
<dbReference type="SMART" id="SM00257">
    <property type="entry name" value="LysM"/>
    <property type="match status" value="1"/>
</dbReference>
<dbReference type="SUPFAM" id="SSF54106">
    <property type="entry name" value="LysM domain"/>
    <property type="match status" value="1"/>
</dbReference>
<dbReference type="InterPro" id="IPR018392">
    <property type="entry name" value="LysM"/>
</dbReference>
<sequence>VKELFGNRLTVEASTKQKTTGGRSYTSANGITYHEIRDGESLSMIARKYQVNVSDLKKWNNLNSNKIIAGKQLKILN</sequence>
<dbReference type="EMBL" id="SNRY01007676">
    <property type="protein sequence ID" value="KAA6309965.1"/>
    <property type="molecule type" value="Genomic_DNA"/>
</dbReference>
<evidence type="ECO:0000313" key="2">
    <source>
        <dbReference type="EMBL" id="KAA6309965.1"/>
    </source>
</evidence>
<dbReference type="AlphaFoldDB" id="A0A5J4PKK6"/>
<protein>
    <submittedName>
        <fullName evidence="2">Cell wall-binding protein YocH</fullName>
    </submittedName>
</protein>
<dbReference type="InterPro" id="IPR036779">
    <property type="entry name" value="LysM_dom_sf"/>
</dbReference>
<comment type="caution">
    <text evidence="2">The sequence shown here is derived from an EMBL/GenBank/DDBJ whole genome shotgun (WGS) entry which is preliminary data.</text>
</comment>
<name>A0A5J4PKK6_9ZZZZ</name>
<organism evidence="2">
    <name type="scientific">termite gut metagenome</name>
    <dbReference type="NCBI Taxonomy" id="433724"/>
    <lineage>
        <taxon>unclassified sequences</taxon>
        <taxon>metagenomes</taxon>
        <taxon>organismal metagenomes</taxon>
    </lineage>
</organism>